<comment type="similarity">
    <text evidence="1 6 7">Belongs to the TRAFAC class TrmE-Era-EngA-EngB-Septin-like GTPase superfamily. TrmE GTPase family.</text>
</comment>
<feature type="domain" description="TrmE-type G" evidence="8">
    <location>
        <begin position="218"/>
        <end position="366"/>
    </location>
</feature>
<dbReference type="EMBL" id="CP058350">
    <property type="protein sequence ID" value="QLF68856.1"/>
    <property type="molecule type" value="Genomic_DNA"/>
</dbReference>
<dbReference type="NCBIfam" id="TIGR00231">
    <property type="entry name" value="small_GTP"/>
    <property type="match status" value="1"/>
</dbReference>
<dbReference type="PANTHER" id="PTHR42714:SF2">
    <property type="entry name" value="TRNA MODIFICATION GTPASE GTPBP3, MITOCHONDRIAL"/>
    <property type="match status" value="1"/>
</dbReference>
<dbReference type="InterPro" id="IPR031168">
    <property type="entry name" value="G_TrmE"/>
</dbReference>
<dbReference type="Gene3D" id="1.20.120.430">
    <property type="entry name" value="tRNA modification GTPase MnmE domain 2"/>
    <property type="match status" value="1"/>
</dbReference>
<dbReference type="InterPro" id="IPR004520">
    <property type="entry name" value="GTPase_MnmE"/>
</dbReference>
<dbReference type="SUPFAM" id="SSF52540">
    <property type="entry name" value="P-loop containing nucleoside triphosphate hydrolases"/>
    <property type="match status" value="1"/>
</dbReference>
<comment type="cofactor">
    <cofactor evidence="6">
        <name>K(+)</name>
        <dbReference type="ChEBI" id="CHEBI:29103"/>
    </cofactor>
    <text evidence="6">Binds 1 potassium ion per subunit.</text>
</comment>
<feature type="binding site" evidence="6">
    <location>
        <position position="81"/>
    </location>
    <ligand>
        <name>(6S)-5-formyl-5,6,7,8-tetrahydrofolate</name>
        <dbReference type="ChEBI" id="CHEBI:57457"/>
    </ligand>
</feature>
<dbReference type="InterPro" id="IPR027368">
    <property type="entry name" value="MnmE_dom2"/>
</dbReference>
<accession>A0ABX6QJW9</accession>
<feature type="binding site" evidence="6">
    <location>
        <position position="232"/>
    </location>
    <ligand>
        <name>Mg(2+)</name>
        <dbReference type="ChEBI" id="CHEBI:18420"/>
    </ligand>
</feature>
<feature type="binding site" evidence="6">
    <location>
        <begin position="228"/>
        <end position="233"/>
    </location>
    <ligand>
        <name>GTP</name>
        <dbReference type="ChEBI" id="CHEBI:37565"/>
    </ligand>
</feature>
<keyword evidence="5 6" id="KW-0342">GTP-binding</keyword>
<keyword evidence="6" id="KW-0378">Hydrolase</keyword>
<evidence type="ECO:0000259" key="8">
    <source>
        <dbReference type="PROSITE" id="PS51709"/>
    </source>
</evidence>
<dbReference type="CDD" id="cd14858">
    <property type="entry name" value="TrmE_N"/>
    <property type="match status" value="1"/>
</dbReference>
<dbReference type="PROSITE" id="PS51709">
    <property type="entry name" value="G_TRME"/>
    <property type="match status" value="1"/>
</dbReference>
<dbReference type="Proteomes" id="UP000308530">
    <property type="component" value="Chromosome"/>
</dbReference>
<dbReference type="InterPro" id="IPR006073">
    <property type="entry name" value="GTP-bd"/>
</dbReference>
<name>A0ABX6QJW9_9HYPH</name>
<dbReference type="Pfam" id="PF01926">
    <property type="entry name" value="MMR_HSR1"/>
    <property type="match status" value="1"/>
</dbReference>
<protein>
    <recommendedName>
        <fullName evidence="6">tRNA modification GTPase MnmE</fullName>
        <ecNumber evidence="6">3.6.-.-</ecNumber>
    </recommendedName>
</protein>
<dbReference type="InterPro" id="IPR027417">
    <property type="entry name" value="P-loop_NTPase"/>
</dbReference>
<dbReference type="InterPro" id="IPR025867">
    <property type="entry name" value="MnmE_helical"/>
</dbReference>
<evidence type="ECO:0000313" key="10">
    <source>
        <dbReference type="Proteomes" id="UP000308530"/>
    </source>
</evidence>
<dbReference type="InterPro" id="IPR018948">
    <property type="entry name" value="GTP-bd_TrmE_N"/>
</dbReference>
<evidence type="ECO:0000256" key="1">
    <source>
        <dbReference type="ARBA" id="ARBA00011043"/>
    </source>
</evidence>
<dbReference type="NCBIfam" id="TIGR00450">
    <property type="entry name" value="mnmE_trmE_thdF"/>
    <property type="match status" value="1"/>
</dbReference>
<dbReference type="RefSeq" id="WP_138286877.1">
    <property type="nucleotide sequence ID" value="NZ_CP058350.1"/>
</dbReference>
<organism evidence="9 10">
    <name type="scientific">Peteryoungia desertarenae</name>
    <dbReference type="NCBI Taxonomy" id="1813451"/>
    <lineage>
        <taxon>Bacteria</taxon>
        <taxon>Pseudomonadati</taxon>
        <taxon>Pseudomonadota</taxon>
        <taxon>Alphaproteobacteria</taxon>
        <taxon>Hyphomicrobiales</taxon>
        <taxon>Rhizobiaceae</taxon>
        <taxon>Peteryoungia</taxon>
    </lineage>
</organism>
<reference evidence="9 10" key="1">
    <citation type="submission" date="2020-06" db="EMBL/GenBank/DDBJ databases">
        <title>Genome sequence of Rhizobium sp strain ADMK78.</title>
        <authorList>
            <person name="Rahi P."/>
        </authorList>
    </citation>
    <scope>NUCLEOTIDE SEQUENCE [LARGE SCALE GENOMIC DNA]</scope>
    <source>
        <strain evidence="9 10">ADMK78</strain>
    </source>
</reference>
<dbReference type="PANTHER" id="PTHR42714">
    <property type="entry name" value="TRNA MODIFICATION GTPASE GTPBP3"/>
    <property type="match status" value="1"/>
</dbReference>
<keyword evidence="3 6" id="KW-0547">Nucleotide-binding</keyword>
<dbReference type="InterPro" id="IPR005225">
    <property type="entry name" value="Small_GTP-bd"/>
</dbReference>
<dbReference type="SUPFAM" id="SSF116878">
    <property type="entry name" value="TrmE connector domain"/>
    <property type="match status" value="1"/>
</dbReference>
<keyword evidence="6" id="KW-0963">Cytoplasm</keyword>
<dbReference type="HAMAP" id="MF_00379">
    <property type="entry name" value="GTPase_MnmE"/>
    <property type="match status" value="1"/>
</dbReference>
<evidence type="ECO:0000313" key="9">
    <source>
        <dbReference type="EMBL" id="QLF68856.1"/>
    </source>
</evidence>
<keyword evidence="2 6" id="KW-0819">tRNA processing</keyword>
<feature type="binding site" evidence="6">
    <location>
        <begin position="247"/>
        <end position="253"/>
    </location>
    <ligand>
        <name>GTP</name>
        <dbReference type="ChEBI" id="CHEBI:37565"/>
    </ligand>
</feature>
<evidence type="ECO:0000256" key="7">
    <source>
        <dbReference type="RuleBase" id="RU003313"/>
    </source>
</evidence>
<dbReference type="EC" id="3.6.-.-" evidence="6"/>
<dbReference type="Pfam" id="PF10396">
    <property type="entry name" value="TrmE_N"/>
    <property type="match status" value="1"/>
</dbReference>
<keyword evidence="6" id="KW-0460">Magnesium</keyword>
<gene>
    <name evidence="6 9" type="primary">mnmE</name>
    <name evidence="6" type="synonym">trmE</name>
    <name evidence="9" type="ORF">FE840_004440</name>
</gene>
<evidence type="ECO:0000256" key="6">
    <source>
        <dbReference type="HAMAP-Rule" id="MF_00379"/>
    </source>
</evidence>
<comment type="subunit">
    <text evidence="6">Homodimer. Heterotetramer of two MnmE and two MnmG subunits.</text>
</comment>
<evidence type="ECO:0000256" key="4">
    <source>
        <dbReference type="ARBA" id="ARBA00022958"/>
    </source>
</evidence>
<dbReference type="NCBIfam" id="NF003661">
    <property type="entry name" value="PRK05291.1-3"/>
    <property type="match status" value="1"/>
</dbReference>
<keyword evidence="6" id="KW-0479">Metal-binding</keyword>
<proteinExistence type="inferred from homology"/>
<feature type="binding site" evidence="6">
    <location>
        <begin position="272"/>
        <end position="275"/>
    </location>
    <ligand>
        <name>GTP</name>
        <dbReference type="ChEBI" id="CHEBI:37565"/>
    </ligand>
</feature>
<feature type="binding site" evidence="6">
    <location>
        <position position="442"/>
    </location>
    <ligand>
        <name>(6S)-5-formyl-5,6,7,8-tetrahydrofolate</name>
        <dbReference type="ChEBI" id="CHEBI:57457"/>
    </ligand>
</feature>
<comment type="subcellular location">
    <subcellularLocation>
        <location evidence="6">Cytoplasm</location>
    </subcellularLocation>
</comment>
<dbReference type="PRINTS" id="PR00449">
    <property type="entry name" value="RASTRNSFRMNG"/>
</dbReference>
<dbReference type="Gene3D" id="3.30.1360.120">
    <property type="entry name" value="Probable tRNA modification gtpase trme, domain 1"/>
    <property type="match status" value="1"/>
</dbReference>
<comment type="function">
    <text evidence="6">Exhibits a very high intrinsic GTPase hydrolysis rate. Involved in the addition of a carboxymethylaminomethyl (cmnm) group at the wobble position (U34) of certain tRNAs, forming tRNA-cmnm(5)s(2)U34.</text>
</comment>
<feature type="binding site" evidence="6">
    <location>
        <position position="121"/>
    </location>
    <ligand>
        <name>(6S)-5-formyl-5,6,7,8-tetrahydrofolate</name>
        <dbReference type="ChEBI" id="CHEBI:57457"/>
    </ligand>
</feature>
<comment type="caution">
    <text evidence="6">Lacks conserved residue(s) required for the propagation of feature annotation.</text>
</comment>
<feature type="binding site" evidence="6">
    <location>
        <position position="24"/>
    </location>
    <ligand>
        <name>(6S)-5-formyl-5,6,7,8-tetrahydrofolate</name>
        <dbReference type="ChEBI" id="CHEBI:57457"/>
    </ligand>
</feature>
<dbReference type="CDD" id="cd04164">
    <property type="entry name" value="trmE"/>
    <property type="match status" value="1"/>
</dbReference>
<dbReference type="Pfam" id="PF12631">
    <property type="entry name" value="MnmE_helical"/>
    <property type="match status" value="1"/>
</dbReference>
<keyword evidence="4 6" id="KW-0630">Potassium</keyword>
<dbReference type="Gene3D" id="3.40.50.300">
    <property type="entry name" value="P-loop containing nucleotide triphosphate hydrolases"/>
    <property type="match status" value="1"/>
</dbReference>
<dbReference type="InterPro" id="IPR027266">
    <property type="entry name" value="TrmE/GcvT-like"/>
</dbReference>
<keyword evidence="10" id="KW-1185">Reference proteome</keyword>
<feature type="binding site" evidence="6">
    <location>
        <position position="253"/>
    </location>
    <ligand>
        <name>Mg(2+)</name>
        <dbReference type="ChEBI" id="CHEBI:18420"/>
    </ligand>
</feature>
<evidence type="ECO:0000256" key="5">
    <source>
        <dbReference type="ARBA" id="ARBA00023134"/>
    </source>
</evidence>
<sequence>MTSASDTIFAMASAGLPAGVAVVRISGTKAFAITSAMVGPLPLARQASLRTIRNHEGQVLDRGLVIAFPAPHSFTGEDCVELQVHGSRAVVRALLDTLAGFPGARLAEAGEFSRRAFENDRMDLVEVEGLADLLAAETEMQRRLALEQTTGHLSSLYKGWREKLIYARALIEAELDFSDEADIPGAVSNRIWVEVQAISEEINEALRQLRAGEIIREGFKVAIIGRPNAGKSSLLNALVSRDVAIVTEYAGTTRDVIRAELDIGGYRIDLFDTAGIRDAIDPVEAEGIRRATQVRDEADLVLYLSEPADSSEPIPLNSAIPCIYVGTKADIADDSWPERIQFDILVSSRTGYGIEALREVILSHVQRATKVNSLAIPSRLRHLQHLKQASMDLSEALYQDHLPLEIRAEYLRAASDSLARVTGRIDVETLLGKIFSEFCVGK</sequence>
<evidence type="ECO:0000256" key="2">
    <source>
        <dbReference type="ARBA" id="ARBA00022694"/>
    </source>
</evidence>
<evidence type="ECO:0000256" key="3">
    <source>
        <dbReference type="ARBA" id="ARBA00022741"/>
    </source>
</evidence>